<gene>
    <name evidence="2" type="ORF">RB2654_02439</name>
</gene>
<dbReference type="AlphaFoldDB" id="A3VDE6"/>
<sequence>MRIADKTETKLVLYDDQRDKKVGLIAASVVLAGGALVMAWEGFWEPLGVVAALIVAAYLYWRRTRMTSTFTLDREADCVDLVVTDRTGTKNWHWPLSDVETAQISTVGAQGTDTGTARPNLILKDGTRVPMRPYHAAGGQNWHAVAAVKLFLGQDLDDAPVGWITPTAFDEFFAEELKRHY</sequence>
<dbReference type="RefSeq" id="WP_008328386.1">
    <property type="nucleotide sequence ID" value="NZ_CH902578.1"/>
</dbReference>
<reference evidence="2 3" key="1">
    <citation type="journal article" date="2010" name="J. Bacteriol.">
        <title>Genome sequences of Pelagibaca bermudensis HTCC2601T and Maritimibacter alkaliphilus HTCC2654T, the type strains of two marine Roseobacter genera.</title>
        <authorList>
            <person name="Thrash J.C."/>
            <person name="Cho J.C."/>
            <person name="Ferriera S."/>
            <person name="Johnson J."/>
            <person name="Vergin K.L."/>
            <person name="Giovannoni S.J."/>
        </authorList>
    </citation>
    <scope>NUCLEOTIDE SEQUENCE [LARGE SCALE GENOMIC DNA]</scope>
    <source>
        <strain evidence="2 3">HTCC2654</strain>
    </source>
</reference>
<feature type="transmembrane region" description="Helical" evidence="1">
    <location>
        <begin position="21"/>
        <end position="40"/>
    </location>
</feature>
<evidence type="ECO:0000313" key="3">
    <source>
        <dbReference type="Proteomes" id="UP000002931"/>
    </source>
</evidence>
<evidence type="ECO:0000313" key="2">
    <source>
        <dbReference type="EMBL" id="EAQ13535.1"/>
    </source>
</evidence>
<organism evidence="2 3">
    <name type="scientific">Maritimibacter alkaliphilus HTCC2654</name>
    <dbReference type="NCBI Taxonomy" id="314271"/>
    <lineage>
        <taxon>Bacteria</taxon>
        <taxon>Pseudomonadati</taxon>
        <taxon>Pseudomonadota</taxon>
        <taxon>Alphaproteobacteria</taxon>
        <taxon>Rhodobacterales</taxon>
        <taxon>Roseobacteraceae</taxon>
        <taxon>Maritimibacter</taxon>
    </lineage>
</organism>
<comment type="caution">
    <text evidence="2">The sequence shown here is derived from an EMBL/GenBank/DDBJ whole genome shotgun (WGS) entry which is preliminary data.</text>
</comment>
<dbReference type="EMBL" id="AAMT01000004">
    <property type="protein sequence ID" value="EAQ13535.1"/>
    <property type="molecule type" value="Genomic_DNA"/>
</dbReference>
<protein>
    <submittedName>
        <fullName evidence="2">Uncharacterized protein</fullName>
    </submittedName>
</protein>
<dbReference type="STRING" id="314271.RB2654_02439"/>
<dbReference type="OrthoDB" id="7741595at2"/>
<evidence type="ECO:0000256" key="1">
    <source>
        <dbReference type="SAM" id="Phobius"/>
    </source>
</evidence>
<keyword evidence="3" id="KW-1185">Reference proteome</keyword>
<keyword evidence="1" id="KW-1133">Transmembrane helix</keyword>
<keyword evidence="1" id="KW-0472">Membrane</keyword>
<proteinExistence type="predicted"/>
<keyword evidence="1" id="KW-0812">Transmembrane</keyword>
<name>A3VDE6_9RHOB</name>
<accession>A3VDE6</accession>
<dbReference type="HOGENOM" id="CLU_1487352_0_0_5"/>
<feature type="transmembrane region" description="Helical" evidence="1">
    <location>
        <begin position="46"/>
        <end position="61"/>
    </location>
</feature>
<dbReference type="Proteomes" id="UP000002931">
    <property type="component" value="Unassembled WGS sequence"/>
</dbReference>